<protein>
    <submittedName>
        <fullName evidence="2">Uncharacterized protein</fullName>
    </submittedName>
</protein>
<feature type="region of interest" description="Disordered" evidence="1">
    <location>
        <begin position="1"/>
        <end position="41"/>
    </location>
</feature>
<feature type="compositionally biased region" description="Basic and acidic residues" evidence="1">
    <location>
        <begin position="14"/>
        <end position="31"/>
    </location>
</feature>
<dbReference type="EMBL" id="FNKK01000001">
    <property type="protein sequence ID" value="SDQ03220.1"/>
    <property type="molecule type" value="Genomic_DNA"/>
</dbReference>
<gene>
    <name evidence="2" type="ORF">SAMN04489764_0026</name>
    <name evidence="3" type="ORF">SAMN04489764_0052</name>
</gene>
<feature type="compositionally biased region" description="Polar residues" evidence="1">
    <location>
        <begin position="1"/>
        <end position="13"/>
    </location>
</feature>
<organism evidence="2 4">
    <name type="scientific">Thermostaphylospora chromogena</name>
    <dbReference type="NCBI Taxonomy" id="35622"/>
    <lineage>
        <taxon>Bacteria</taxon>
        <taxon>Bacillati</taxon>
        <taxon>Actinomycetota</taxon>
        <taxon>Actinomycetes</taxon>
        <taxon>Streptosporangiales</taxon>
        <taxon>Thermomonosporaceae</taxon>
        <taxon>Thermostaphylospora</taxon>
    </lineage>
</organism>
<accession>A0A1H0XJX7</accession>
<reference evidence="2 4" key="1">
    <citation type="submission" date="2016-10" db="EMBL/GenBank/DDBJ databases">
        <authorList>
            <person name="de Groot N.N."/>
        </authorList>
    </citation>
    <scope>NUCLEOTIDE SEQUENCE [LARGE SCALE GENOMIC DNA]</scope>
    <source>
        <strain evidence="2 4">DSM 43794</strain>
    </source>
</reference>
<dbReference type="AlphaFoldDB" id="A0A1H0XJX7"/>
<feature type="compositionally biased region" description="Polar residues" evidence="1">
    <location>
        <begin position="32"/>
        <end position="41"/>
    </location>
</feature>
<evidence type="ECO:0000313" key="3">
    <source>
        <dbReference type="EMBL" id="SDQ03380.1"/>
    </source>
</evidence>
<proteinExistence type="predicted"/>
<sequence length="41" mass="4631">MTSPREPQTSSLTDRLDEQNAHDRHLAESDPRNNPSEGGRK</sequence>
<keyword evidence="4" id="KW-1185">Reference proteome</keyword>
<dbReference type="Proteomes" id="UP000217103">
    <property type="component" value="Unassembled WGS sequence"/>
</dbReference>
<evidence type="ECO:0000313" key="4">
    <source>
        <dbReference type="Proteomes" id="UP000217103"/>
    </source>
</evidence>
<name>A0A1H0XJX7_9ACTN</name>
<dbReference type="RefSeq" id="WP_278247178.1">
    <property type="nucleotide sequence ID" value="NZ_FNKK01000001.1"/>
</dbReference>
<evidence type="ECO:0000256" key="1">
    <source>
        <dbReference type="SAM" id="MobiDB-lite"/>
    </source>
</evidence>
<dbReference type="EMBL" id="FNKK01000001">
    <property type="protein sequence ID" value="SDQ03380.1"/>
    <property type="molecule type" value="Genomic_DNA"/>
</dbReference>
<evidence type="ECO:0000313" key="2">
    <source>
        <dbReference type="EMBL" id="SDQ03220.1"/>
    </source>
</evidence>